<dbReference type="RefSeq" id="WP_281482786.1">
    <property type="nucleotide sequence ID" value="NZ_CP124543.1"/>
</dbReference>
<keyword evidence="2" id="KW-0808">Transferase</keyword>
<dbReference type="InterPro" id="IPR013216">
    <property type="entry name" value="Methyltransf_11"/>
</dbReference>
<dbReference type="SUPFAM" id="SSF53335">
    <property type="entry name" value="S-adenosyl-L-methionine-dependent methyltransferases"/>
    <property type="match status" value="1"/>
</dbReference>
<reference evidence="2 3" key="1">
    <citation type="journal article" date="2023" name="Limnol Oceanogr Lett">
        <title>Environmental adaptations by the intertidal Antarctic cyanobacterium Halotia branconii CENA392 as revealed using long-read genome sequencing.</title>
        <authorList>
            <person name="Dextro R.B."/>
            <person name="Delbaje E."/>
            <person name="Freitas P.N.N."/>
            <person name="Geraldes V."/>
            <person name="Pinto E."/>
            <person name="Long P.F."/>
            <person name="Fiore M.F."/>
        </authorList>
    </citation>
    <scope>NUCLEOTIDE SEQUENCE [LARGE SCALE GENOMIC DNA]</scope>
    <source>
        <strain evidence="2 3">CENA392</strain>
    </source>
</reference>
<evidence type="ECO:0000259" key="1">
    <source>
        <dbReference type="Pfam" id="PF08241"/>
    </source>
</evidence>
<dbReference type="CDD" id="cd02440">
    <property type="entry name" value="AdoMet_MTases"/>
    <property type="match status" value="1"/>
</dbReference>
<sequence>MEKVKYINNLKDLDIEIAKADNKAKISDDQLRQALSEFCYVVDYPLPKDPYSQEYYEAQMQLYLNISGRNKYTIANEHSPFDFEAIKNNPFPYFTKSSNTVGEQLIAQGFLIKTMNLAADSKVVEFGPGWGNTTLHLAQMGYKVTAVDCEESFLNLIRYRTQNLPNQVETLYQDMLDFTSNVKYDAAVFFECFHHCANHLQLLRNLHNIITDEGLIAFAAEPISDFPYPWGLRLDGMSVWSIRKFGWLELGFEPSYFLRTLLMLGWTPKRYRSDISPLANVIIASKSQMYYEPSEITLPPDECRTWATKETDPNLKLRFTHTKSVMTCAQNIDAKFIEFCISNYAPFDIDANINTGDSAQSIRVKKSSEKGLYKISIQKWSGKFTISSKVWKPAQVFHNGDNRELGLGIHYVRFVS</sequence>
<dbReference type="GO" id="GO:0008757">
    <property type="term" value="F:S-adenosylmethionine-dependent methyltransferase activity"/>
    <property type="evidence" value="ECO:0007669"/>
    <property type="project" value="InterPro"/>
</dbReference>
<dbReference type="Pfam" id="PF08241">
    <property type="entry name" value="Methyltransf_11"/>
    <property type="match status" value="1"/>
</dbReference>
<proteinExistence type="predicted"/>
<dbReference type="EMBL" id="CP124543">
    <property type="protein sequence ID" value="WGV25486.1"/>
    <property type="molecule type" value="Genomic_DNA"/>
</dbReference>
<dbReference type="InterPro" id="IPR029063">
    <property type="entry name" value="SAM-dependent_MTases_sf"/>
</dbReference>
<dbReference type="AlphaFoldDB" id="A0AAJ6P9B3"/>
<dbReference type="Gene3D" id="3.40.50.150">
    <property type="entry name" value="Vaccinia Virus protein VP39"/>
    <property type="match status" value="1"/>
</dbReference>
<dbReference type="EC" id="2.1.-.-" evidence="2"/>
<keyword evidence="3" id="KW-1185">Reference proteome</keyword>
<evidence type="ECO:0000313" key="2">
    <source>
        <dbReference type="EMBL" id="WGV25486.1"/>
    </source>
</evidence>
<accession>A0AAJ6P9B3</accession>
<dbReference type="GO" id="GO:0032259">
    <property type="term" value="P:methylation"/>
    <property type="evidence" value="ECO:0007669"/>
    <property type="project" value="UniProtKB-KW"/>
</dbReference>
<name>A0AAJ6P9B3_9CYAN</name>
<keyword evidence="2" id="KW-0489">Methyltransferase</keyword>
<dbReference type="Proteomes" id="UP001223520">
    <property type="component" value="Chromosome"/>
</dbReference>
<gene>
    <name evidence="2" type="ORF">QI031_27760</name>
</gene>
<feature type="domain" description="Methyltransferase type 11" evidence="1">
    <location>
        <begin position="125"/>
        <end position="218"/>
    </location>
</feature>
<organism evidence="2 3">
    <name type="scientific">Halotia branconii CENA392</name>
    <dbReference type="NCBI Taxonomy" id="1539056"/>
    <lineage>
        <taxon>Bacteria</taxon>
        <taxon>Bacillati</taxon>
        <taxon>Cyanobacteriota</taxon>
        <taxon>Cyanophyceae</taxon>
        <taxon>Nostocales</taxon>
        <taxon>Nodulariaceae</taxon>
        <taxon>Halotia</taxon>
    </lineage>
</organism>
<evidence type="ECO:0000313" key="3">
    <source>
        <dbReference type="Proteomes" id="UP001223520"/>
    </source>
</evidence>
<protein>
    <submittedName>
        <fullName evidence="2">Class I SAM-dependent methyltransferase</fullName>
        <ecNumber evidence="2">2.1.-.-</ecNumber>
    </submittedName>
</protein>
<dbReference type="KEGG" id="hbq:QI031_27760"/>